<protein>
    <submittedName>
        <fullName evidence="1">4733_t:CDS:1</fullName>
    </submittedName>
</protein>
<dbReference type="EMBL" id="CAMKVN010010446">
    <property type="protein sequence ID" value="CAI2194093.1"/>
    <property type="molecule type" value="Genomic_DNA"/>
</dbReference>
<reference evidence="1" key="1">
    <citation type="submission" date="2022-08" db="EMBL/GenBank/DDBJ databases">
        <authorList>
            <person name="Kallberg Y."/>
            <person name="Tangrot J."/>
            <person name="Rosling A."/>
        </authorList>
    </citation>
    <scope>NUCLEOTIDE SEQUENCE</scope>
    <source>
        <strain evidence="1">Wild A</strain>
    </source>
</reference>
<dbReference type="Proteomes" id="UP001153678">
    <property type="component" value="Unassembled WGS sequence"/>
</dbReference>
<evidence type="ECO:0000313" key="1">
    <source>
        <dbReference type="EMBL" id="CAI2194093.1"/>
    </source>
</evidence>
<feature type="non-terminal residue" evidence="1">
    <location>
        <position position="1"/>
    </location>
</feature>
<comment type="caution">
    <text evidence="1">The sequence shown here is derived from an EMBL/GenBank/DDBJ whole genome shotgun (WGS) entry which is preliminary data.</text>
</comment>
<evidence type="ECO:0000313" key="2">
    <source>
        <dbReference type="Proteomes" id="UP001153678"/>
    </source>
</evidence>
<gene>
    <name evidence="1" type="ORF">FWILDA_LOCUS16403</name>
</gene>
<proteinExistence type="predicted"/>
<name>A0A9W4T5U7_9GLOM</name>
<sequence length="146" mass="16716">MHIILVLSKSATEAANNETYGIIPYVAPRGRRLFWDRSHDTELFIDICDGLRPLTGDINAPKGYIELMKGYCDSDPIKRPEAGGMIHMIEREEVPIGVTKVVVTQMIDIFKILFVDKLGKPLLTNEKLEFTLRSVHRLLLRYFNEL</sequence>
<dbReference type="AlphaFoldDB" id="A0A9W4T5U7"/>
<accession>A0A9W4T5U7</accession>
<keyword evidence="2" id="KW-1185">Reference proteome</keyword>
<organism evidence="1 2">
    <name type="scientific">Funneliformis geosporum</name>
    <dbReference type="NCBI Taxonomy" id="1117311"/>
    <lineage>
        <taxon>Eukaryota</taxon>
        <taxon>Fungi</taxon>
        <taxon>Fungi incertae sedis</taxon>
        <taxon>Mucoromycota</taxon>
        <taxon>Glomeromycotina</taxon>
        <taxon>Glomeromycetes</taxon>
        <taxon>Glomerales</taxon>
        <taxon>Glomeraceae</taxon>
        <taxon>Funneliformis</taxon>
    </lineage>
</organism>